<feature type="compositionally biased region" description="Low complexity" evidence="1">
    <location>
        <begin position="86"/>
        <end position="103"/>
    </location>
</feature>
<comment type="caution">
    <text evidence="3">The sequence shown here is derived from an EMBL/GenBank/DDBJ whole genome shotgun (WGS) entry which is preliminary data.</text>
</comment>
<feature type="signal peptide" evidence="2">
    <location>
        <begin position="1"/>
        <end position="24"/>
    </location>
</feature>
<sequence>MTIRTLLAAVLGASVLAGVVACNAGDDYARVCIDRHTHRRVDDRRCDRYGAGVAWWYVPHGYSAPPVGRRVDTAHGATRRPAGATVRGRVPIRGGRPFGGRPARPAPARPAPRVR</sequence>
<dbReference type="Proteomes" id="UP000612808">
    <property type="component" value="Unassembled WGS sequence"/>
</dbReference>
<dbReference type="PROSITE" id="PS51257">
    <property type="entry name" value="PROKAR_LIPOPROTEIN"/>
    <property type="match status" value="1"/>
</dbReference>
<keyword evidence="4" id="KW-1185">Reference proteome</keyword>
<evidence type="ECO:0008006" key="5">
    <source>
        <dbReference type="Google" id="ProtNLM"/>
    </source>
</evidence>
<organism evidence="3 4">
    <name type="scientific">Actinocatenispora rupis</name>
    <dbReference type="NCBI Taxonomy" id="519421"/>
    <lineage>
        <taxon>Bacteria</taxon>
        <taxon>Bacillati</taxon>
        <taxon>Actinomycetota</taxon>
        <taxon>Actinomycetes</taxon>
        <taxon>Micromonosporales</taxon>
        <taxon>Micromonosporaceae</taxon>
        <taxon>Actinocatenispora</taxon>
    </lineage>
</organism>
<reference evidence="3" key="1">
    <citation type="submission" date="2021-01" db="EMBL/GenBank/DDBJ databases">
        <title>Whole genome shotgun sequence of Actinocatenispora rupis NBRC 107355.</title>
        <authorList>
            <person name="Komaki H."/>
            <person name="Tamura T."/>
        </authorList>
    </citation>
    <scope>NUCLEOTIDE SEQUENCE</scope>
    <source>
        <strain evidence="3">NBRC 107355</strain>
    </source>
</reference>
<dbReference type="EMBL" id="BOMB01000029">
    <property type="protein sequence ID" value="GID14068.1"/>
    <property type="molecule type" value="Genomic_DNA"/>
</dbReference>
<evidence type="ECO:0000313" key="4">
    <source>
        <dbReference type="Proteomes" id="UP000612808"/>
    </source>
</evidence>
<keyword evidence="2" id="KW-0732">Signal</keyword>
<evidence type="ECO:0000313" key="3">
    <source>
        <dbReference type="EMBL" id="GID14068.1"/>
    </source>
</evidence>
<feature type="chain" id="PRO_5038490395" description="Lipoprotein" evidence="2">
    <location>
        <begin position="25"/>
        <end position="115"/>
    </location>
</feature>
<feature type="region of interest" description="Disordered" evidence="1">
    <location>
        <begin position="74"/>
        <end position="115"/>
    </location>
</feature>
<feature type="compositionally biased region" description="Pro residues" evidence="1">
    <location>
        <begin position="104"/>
        <end position="115"/>
    </location>
</feature>
<evidence type="ECO:0000256" key="2">
    <source>
        <dbReference type="SAM" id="SignalP"/>
    </source>
</evidence>
<protein>
    <recommendedName>
        <fullName evidence="5">Lipoprotein</fullName>
    </recommendedName>
</protein>
<accession>A0A8J3JDQ1</accession>
<gene>
    <name evidence="3" type="ORF">Aru02nite_49570</name>
</gene>
<proteinExistence type="predicted"/>
<dbReference type="AlphaFoldDB" id="A0A8J3JDQ1"/>
<name>A0A8J3JDQ1_9ACTN</name>
<evidence type="ECO:0000256" key="1">
    <source>
        <dbReference type="SAM" id="MobiDB-lite"/>
    </source>
</evidence>
<dbReference type="RefSeq" id="WP_203661693.1">
    <property type="nucleotide sequence ID" value="NZ_BAAAZM010000001.1"/>
</dbReference>